<comment type="caution">
    <text evidence="3">The sequence shown here is derived from an EMBL/GenBank/DDBJ whole genome shotgun (WGS) entry which is preliminary data.</text>
</comment>
<gene>
    <name evidence="2" type="ORF">HNR71_006609</name>
    <name evidence="3" type="ORF">HPO96_25555</name>
</gene>
<keyword evidence="1" id="KW-1133">Transmembrane helix</keyword>
<dbReference type="Proteomes" id="UP000553957">
    <property type="component" value="Unassembled WGS sequence"/>
</dbReference>
<feature type="transmembrane region" description="Helical" evidence="1">
    <location>
        <begin position="88"/>
        <end position="107"/>
    </location>
</feature>
<evidence type="ECO:0000313" key="3">
    <source>
        <dbReference type="EMBL" id="NOL43618.1"/>
    </source>
</evidence>
<keyword evidence="1" id="KW-0472">Membrane</keyword>
<dbReference type="Proteomes" id="UP000534306">
    <property type="component" value="Unassembled WGS sequence"/>
</dbReference>
<proteinExistence type="predicted"/>
<accession>A0A7Y4L3C1</accession>
<sequence>MRRALPWLLPLLTAAAGLVTLDVGIGPIVKYSAYFAVAIALPGTLLLRALWRSTGNWAEDVGLGSIVGATWMLVGWALFTAVGWQAWLAAWPLLTLAAFALPQLRGYWRIAMPEPVPVLWTWGLVVASTLLVAATIRGVMAYHVMPPDGTAYYQDLLYHLSMISELTRAVPPELPQAVGERLEYHWIPNADMAAAVDITRLTPTVVLFRLWVLPWLVVALLVCATLARTVSRVWWSGVLVAAALSTPNLFLLVDTSLNLSAPLSYLSPSQTFGLVTCVALGIFLIDLLFRGGGGRLWVLVVALAIVGGGSKPTVLPVLVGAVGLAALYQLKRRLVLVGVLLVVVGAVTLLTVTGSTSGSQIQFLAILKSTPGYAAVTGNNTPPGFGGLVVPSLTHGAVWGTILLFLILLVVQAASLAGFGVARRDPVAWFLLGAMTVGWLGYLFIDHPSVSESYFLYTATPFSLAAAAWVAATCRRRLTLIAVLVLVFISPVKGFVQSAIYGDTERWPIFRSGPQRVYADEQLAARWLAKYTAPTDVVATNTWCRPVEAVTPGCDARGYVVSGLAGRRTLIEGWAYTTEAMSDQGVNGRRYTEQPSPWPERVALTQEAFANPSAELIQRLRAEYGVRWLYADARAGSVSRELARFATLRHSQGKVEIYDLGR</sequence>
<evidence type="ECO:0008006" key="6">
    <source>
        <dbReference type="Google" id="ProtNLM"/>
    </source>
</evidence>
<feature type="transmembrane region" description="Helical" evidence="1">
    <location>
        <begin position="334"/>
        <end position="352"/>
    </location>
</feature>
<feature type="transmembrane region" description="Helical" evidence="1">
    <location>
        <begin position="206"/>
        <end position="226"/>
    </location>
</feature>
<evidence type="ECO:0000313" key="4">
    <source>
        <dbReference type="Proteomes" id="UP000534306"/>
    </source>
</evidence>
<feature type="transmembrane region" description="Helical" evidence="1">
    <location>
        <begin position="397"/>
        <end position="421"/>
    </location>
</feature>
<evidence type="ECO:0000313" key="5">
    <source>
        <dbReference type="Proteomes" id="UP000553957"/>
    </source>
</evidence>
<keyword evidence="1" id="KW-0812">Transmembrane</keyword>
<feature type="transmembrane region" description="Helical" evidence="1">
    <location>
        <begin position="31"/>
        <end position="51"/>
    </location>
</feature>
<feature type="transmembrane region" description="Helical" evidence="1">
    <location>
        <begin position="454"/>
        <end position="472"/>
    </location>
</feature>
<evidence type="ECO:0000256" key="1">
    <source>
        <dbReference type="SAM" id="Phobius"/>
    </source>
</evidence>
<organism evidence="3 4">
    <name type="scientific">Kribbella sandramycini</name>
    <dbReference type="NCBI Taxonomy" id="60450"/>
    <lineage>
        <taxon>Bacteria</taxon>
        <taxon>Bacillati</taxon>
        <taxon>Actinomycetota</taxon>
        <taxon>Actinomycetes</taxon>
        <taxon>Propionibacteriales</taxon>
        <taxon>Kribbellaceae</taxon>
        <taxon>Kribbella</taxon>
    </lineage>
</organism>
<dbReference type="EMBL" id="JABJRC010000006">
    <property type="protein sequence ID" value="NOL43618.1"/>
    <property type="molecule type" value="Genomic_DNA"/>
</dbReference>
<feature type="transmembrane region" description="Helical" evidence="1">
    <location>
        <begin position="119"/>
        <end position="140"/>
    </location>
</feature>
<protein>
    <recommendedName>
        <fullName evidence="6">Dolichyl-phosphate-mannose-protein mannosyltransferase</fullName>
    </recommendedName>
</protein>
<feature type="transmembrane region" description="Helical" evidence="1">
    <location>
        <begin position="296"/>
        <end position="328"/>
    </location>
</feature>
<feature type="transmembrane region" description="Helical" evidence="1">
    <location>
        <begin position="272"/>
        <end position="289"/>
    </location>
</feature>
<name>A0A7Y4L3C1_9ACTN</name>
<reference evidence="3 4" key="1">
    <citation type="submission" date="2020-05" db="EMBL/GenBank/DDBJ databases">
        <title>Genome sequence of Kribbella sandramycini ATCC 39419.</title>
        <authorList>
            <person name="Maclea K.S."/>
            <person name="Fair J.L."/>
        </authorList>
    </citation>
    <scope>NUCLEOTIDE SEQUENCE [LARGE SCALE GENOMIC DNA]</scope>
    <source>
        <strain evidence="3 4">ATCC 39419</strain>
    </source>
</reference>
<feature type="transmembrane region" description="Helical" evidence="1">
    <location>
        <begin position="427"/>
        <end position="445"/>
    </location>
</feature>
<reference evidence="2 5" key="2">
    <citation type="submission" date="2020-08" db="EMBL/GenBank/DDBJ databases">
        <title>Sequencing the genomes of 1000 actinobacteria strains.</title>
        <authorList>
            <person name="Klenk H.-P."/>
        </authorList>
    </citation>
    <scope>NUCLEOTIDE SEQUENCE [LARGE SCALE GENOMIC DNA]</scope>
    <source>
        <strain evidence="2 5">DSM 15626</strain>
    </source>
</reference>
<feature type="transmembrane region" description="Helical" evidence="1">
    <location>
        <begin position="233"/>
        <end position="252"/>
    </location>
</feature>
<dbReference type="RefSeq" id="WP_171676785.1">
    <property type="nucleotide sequence ID" value="NZ_BAAAGT010000014.1"/>
</dbReference>
<dbReference type="AlphaFoldDB" id="A0A7Y4L3C1"/>
<dbReference type="EMBL" id="JACHKF010000001">
    <property type="protein sequence ID" value="MBB6570972.1"/>
    <property type="molecule type" value="Genomic_DNA"/>
</dbReference>
<keyword evidence="4" id="KW-1185">Reference proteome</keyword>
<feature type="transmembrane region" description="Helical" evidence="1">
    <location>
        <begin position="63"/>
        <end position="82"/>
    </location>
</feature>
<feature type="transmembrane region" description="Helical" evidence="1">
    <location>
        <begin position="478"/>
        <end position="496"/>
    </location>
</feature>
<evidence type="ECO:0000313" key="2">
    <source>
        <dbReference type="EMBL" id="MBB6570972.1"/>
    </source>
</evidence>